<dbReference type="Proteomes" id="UP000518266">
    <property type="component" value="Unassembled WGS sequence"/>
</dbReference>
<keyword evidence="2" id="KW-0472">Membrane</keyword>
<protein>
    <recommendedName>
        <fullName evidence="4">TNFR-Cys domain-containing protein</fullName>
    </recommendedName>
</protein>
<dbReference type="PROSITE" id="PS00652">
    <property type="entry name" value="TNFR_NGFR_1"/>
    <property type="match status" value="1"/>
</dbReference>
<evidence type="ECO:0000256" key="3">
    <source>
        <dbReference type="SAM" id="SignalP"/>
    </source>
</evidence>
<dbReference type="GO" id="GO:0005031">
    <property type="term" value="F:tumor necrosis factor receptor activity"/>
    <property type="evidence" value="ECO:0007669"/>
    <property type="project" value="TreeGrafter"/>
</dbReference>
<feature type="domain" description="TNFR-Cys" evidence="4">
    <location>
        <begin position="24"/>
        <end position="58"/>
    </location>
</feature>
<dbReference type="GO" id="GO:0032872">
    <property type="term" value="P:regulation of stress-activated MAPK cascade"/>
    <property type="evidence" value="ECO:0007669"/>
    <property type="project" value="TreeGrafter"/>
</dbReference>
<dbReference type="SMART" id="SM00208">
    <property type="entry name" value="TNFR"/>
    <property type="match status" value="2"/>
</dbReference>
<dbReference type="GO" id="GO:0006924">
    <property type="term" value="P:activation-induced cell death of T cells"/>
    <property type="evidence" value="ECO:0007669"/>
    <property type="project" value="TreeGrafter"/>
</dbReference>
<dbReference type="OrthoDB" id="9374769at2759"/>
<dbReference type="GO" id="GO:0045121">
    <property type="term" value="C:membrane raft"/>
    <property type="evidence" value="ECO:0007669"/>
    <property type="project" value="TreeGrafter"/>
</dbReference>
<dbReference type="PROSITE" id="PS50050">
    <property type="entry name" value="TNFR_NGFR_2"/>
    <property type="match status" value="2"/>
</dbReference>
<dbReference type="GO" id="GO:0097527">
    <property type="term" value="P:necroptotic signaling pathway"/>
    <property type="evidence" value="ECO:0007669"/>
    <property type="project" value="TreeGrafter"/>
</dbReference>
<keyword evidence="6" id="KW-1185">Reference proteome</keyword>
<sequence>MISLRLSLEVISALSFWTIVHVAGCGEHQYQVDRRCCNKCPPGTYMKNYCTKVQQTVCRPCKEGFYSDKYHSFDRCEECRSCLYEYAEKCQNTTNANCSCHNGFLCSNNVCSECQVNKCVTGEKPKKTEIVLDAKMIKYTYQCELLKEERRNLTSEPSPERRRDGVDYVHVILGIGFVLVSLTLLVFLSYAYNYPKEVLAVSITTSDSRLSKEESGSMLIMQDDPRTTVLSPCVWKKS</sequence>
<dbReference type="Gene3D" id="2.10.50.10">
    <property type="entry name" value="Tumor Necrosis Factor Receptor, subunit A, domain 2"/>
    <property type="match status" value="1"/>
</dbReference>
<feature type="disulfide bond" evidence="1">
    <location>
        <begin position="37"/>
        <end position="50"/>
    </location>
</feature>
<evidence type="ECO:0000259" key="4">
    <source>
        <dbReference type="PROSITE" id="PS50050"/>
    </source>
</evidence>
<feature type="non-terminal residue" evidence="5">
    <location>
        <position position="238"/>
    </location>
</feature>
<keyword evidence="3" id="KW-0732">Signal</keyword>
<feature type="domain" description="TNFR-Cys" evidence="4">
    <location>
        <begin position="60"/>
        <end position="98"/>
    </location>
</feature>
<dbReference type="SUPFAM" id="SSF57586">
    <property type="entry name" value="TNF receptor-like"/>
    <property type="match status" value="1"/>
</dbReference>
<keyword evidence="2" id="KW-1133">Transmembrane helix</keyword>
<feature type="repeat" description="TNFR-Cys" evidence="1">
    <location>
        <begin position="60"/>
        <end position="98"/>
    </location>
</feature>
<proteinExistence type="predicted"/>
<dbReference type="EMBL" id="JAAKFY010000006">
    <property type="protein sequence ID" value="KAF3856209.1"/>
    <property type="molecule type" value="Genomic_DNA"/>
</dbReference>
<dbReference type="GO" id="GO:0097049">
    <property type="term" value="P:motor neuron apoptotic process"/>
    <property type="evidence" value="ECO:0007669"/>
    <property type="project" value="TreeGrafter"/>
</dbReference>
<name>A0A7J5Z554_DISMA</name>
<comment type="caution">
    <text evidence="5">The sequence shown here is derived from an EMBL/GenBank/DDBJ whole genome shotgun (WGS) entry which is preliminary data.</text>
</comment>
<evidence type="ECO:0000256" key="1">
    <source>
        <dbReference type="PROSITE-ProRule" id="PRU00206"/>
    </source>
</evidence>
<keyword evidence="2" id="KW-0812">Transmembrane</keyword>
<dbReference type="PANTHER" id="PTHR46874">
    <property type="entry name" value="TUMOR NECROSIS FACTOR RECEPTOR SUPERFAMILY MEMBER 6"/>
    <property type="match status" value="1"/>
</dbReference>
<feature type="repeat" description="TNFR-Cys" evidence="1">
    <location>
        <begin position="24"/>
        <end position="58"/>
    </location>
</feature>
<dbReference type="PANTHER" id="PTHR46874:SF1">
    <property type="entry name" value="TUMOR NECROSIS FACTOR RECEPTOR SUPERFAMILY MEMBER 6"/>
    <property type="match status" value="1"/>
</dbReference>
<evidence type="ECO:0000313" key="6">
    <source>
        <dbReference type="Proteomes" id="UP000518266"/>
    </source>
</evidence>
<evidence type="ECO:0000313" key="5">
    <source>
        <dbReference type="EMBL" id="KAF3856209.1"/>
    </source>
</evidence>
<feature type="disulfide bond" evidence="1">
    <location>
        <begin position="40"/>
        <end position="58"/>
    </location>
</feature>
<organism evidence="5 6">
    <name type="scientific">Dissostichus mawsoni</name>
    <name type="common">Antarctic cod</name>
    <dbReference type="NCBI Taxonomy" id="36200"/>
    <lineage>
        <taxon>Eukaryota</taxon>
        <taxon>Metazoa</taxon>
        <taxon>Chordata</taxon>
        <taxon>Craniata</taxon>
        <taxon>Vertebrata</taxon>
        <taxon>Euteleostomi</taxon>
        <taxon>Actinopterygii</taxon>
        <taxon>Neopterygii</taxon>
        <taxon>Teleostei</taxon>
        <taxon>Neoteleostei</taxon>
        <taxon>Acanthomorphata</taxon>
        <taxon>Eupercaria</taxon>
        <taxon>Perciformes</taxon>
        <taxon>Notothenioidei</taxon>
        <taxon>Nototheniidae</taxon>
        <taxon>Dissostichus</taxon>
    </lineage>
</organism>
<dbReference type="GO" id="GO:0097192">
    <property type="term" value="P:extrinsic apoptotic signaling pathway in absence of ligand"/>
    <property type="evidence" value="ECO:0007669"/>
    <property type="project" value="TreeGrafter"/>
</dbReference>
<dbReference type="InterPro" id="IPR001368">
    <property type="entry name" value="TNFR/NGFR_Cys_rich_reg"/>
</dbReference>
<evidence type="ECO:0000256" key="2">
    <source>
        <dbReference type="SAM" id="Phobius"/>
    </source>
</evidence>
<dbReference type="GO" id="GO:0031265">
    <property type="term" value="C:CD95 death-inducing signaling complex"/>
    <property type="evidence" value="ECO:0007669"/>
    <property type="project" value="TreeGrafter"/>
</dbReference>
<feature type="chain" id="PRO_5029456706" description="TNFR-Cys domain-containing protein" evidence="3">
    <location>
        <begin position="25"/>
        <end position="238"/>
    </location>
</feature>
<keyword evidence="1" id="KW-1015">Disulfide bond</keyword>
<comment type="caution">
    <text evidence="1">Lacks conserved residue(s) required for the propagation of feature annotation.</text>
</comment>
<accession>A0A7J5Z554</accession>
<dbReference type="AlphaFoldDB" id="A0A7J5Z554"/>
<feature type="transmembrane region" description="Helical" evidence="2">
    <location>
        <begin position="168"/>
        <end position="192"/>
    </location>
</feature>
<feature type="disulfide bond" evidence="1">
    <location>
        <begin position="61"/>
        <end position="76"/>
    </location>
</feature>
<feature type="signal peptide" evidence="3">
    <location>
        <begin position="1"/>
        <end position="24"/>
    </location>
</feature>
<reference evidence="5 6" key="1">
    <citation type="submission" date="2020-03" db="EMBL/GenBank/DDBJ databases">
        <title>Dissostichus mawsoni Genome sequencing and assembly.</title>
        <authorList>
            <person name="Park H."/>
        </authorList>
    </citation>
    <scope>NUCLEOTIDE SEQUENCE [LARGE SCALE GENOMIC DNA]</scope>
    <source>
        <strain evidence="5">DM0001</strain>
        <tissue evidence="5">Muscle</tissue>
    </source>
</reference>
<dbReference type="GO" id="GO:0043066">
    <property type="term" value="P:negative regulation of apoptotic process"/>
    <property type="evidence" value="ECO:0007669"/>
    <property type="project" value="TreeGrafter"/>
</dbReference>
<dbReference type="GO" id="GO:0009897">
    <property type="term" value="C:external side of plasma membrane"/>
    <property type="evidence" value="ECO:0007669"/>
    <property type="project" value="TreeGrafter"/>
</dbReference>
<gene>
    <name evidence="5" type="ORF">F7725_016932</name>
</gene>